<gene>
    <name evidence="3" type="ORF">CQR56_0880</name>
</gene>
<dbReference type="SMART" id="SM00530">
    <property type="entry name" value="HTH_XRE"/>
    <property type="match status" value="1"/>
</dbReference>
<sequence length="101" mass="11287">MLELMKQHGRTQKQIAELVDVTEATMSRYVRGERIPSADILADIATALHTTTDYLLGKAPDESNLNDAFTLVARNASRLTDEQKQAILTALFLQPESEEKQ</sequence>
<dbReference type="Gene3D" id="1.10.260.40">
    <property type="entry name" value="lambda repressor-like DNA-binding domains"/>
    <property type="match status" value="1"/>
</dbReference>
<dbReference type="AlphaFoldDB" id="A0A2N3QXI6"/>
<reference evidence="3 4" key="1">
    <citation type="submission" date="2017-10" db="EMBL/GenBank/DDBJ databases">
        <title>Bifidobacterium genomics.</title>
        <authorList>
            <person name="Lugli G.A."/>
            <person name="Milani C."/>
            <person name="Mancabelli L."/>
        </authorList>
    </citation>
    <scope>NUCLEOTIDE SEQUENCE [LARGE SCALE GENOMIC DNA]</scope>
    <source>
        <strain evidence="3 4">1744B</strain>
    </source>
</reference>
<organism evidence="3 4">
    <name type="scientific">Bifidobacterium pseudolongum subsp. globosum</name>
    <dbReference type="NCBI Taxonomy" id="1690"/>
    <lineage>
        <taxon>Bacteria</taxon>
        <taxon>Bacillati</taxon>
        <taxon>Actinomycetota</taxon>
        <taxon>Actinomycetes</taxon>
        <taxon>Bifidobacteriales</taxon>
        <taxon>Bifidobacteriaceae</taxon>
        <taxon>Bifidobacterium</taxon>
    </lineage>
</organism>
<evidence type="ECO:0000313" key="3">
    <source>
        <dbReference type="EMBL" id="PKU97413.1"/>
    </source>
</evidence>
<protein>
    <submittedName>
        <fullName evidence="3">XRE family transcriptional regulator</fullName>
    </submittedName>
</protein>
<dbReference type="PANTHER" id="PTHR46558">
    <property type="entry name" value="TRACRIPTIONAL REGULATORY PROTEIN-RELATED-RELATED"/>
    <property type="match status" value="1"/>
</dbReference>
<comment type="caution">
    <text evidence="3">The sequence shown here is derived from an EMBL/GenBank/DDBJ whole genome shotgun (WGS) entry which is preliminary data.</text>
</comment>
<dbReference type="SUPFAM" id="SSF47413">
    <property type="entry name" value="lambda repressor-like DNA-binding domains"/>
    <property type="match status" value="1"/>
</dbReference>
<evidence type="ECO:0000256" key="1">
    <source>
        <dbReference type="ARBA" id="ARBA00023125"/>
    </source>
</evidence>
<evidence type="ECO:0000313" key="4">
    <source>
        <dbReference type="Proteomes" id="UP000233783"/>
    </source>
</evidence>
<dbReference type="InterPro" id="IPR010982">
    <property type="entry name" value="Lambda_DNA-bd_dom_sf"/>
</dbReference>
<accession>A0A2N3QXI6</accession>
<dbReference type="Proteomes" id="UP000233783">
    <property type="component" value="Unassembled WGS sequence"/>
</dbReference>
<name>A0A2N3QXI6_9BIFI</name>
<evidence type="ECO:0000259" key="2">
    <source>
        <dbReference type="PROSITE" id="PS50943"/>
    </source>
</evidence>
<dbReference type="Pfam" id="PF01381">
    <property type="entry name" value="HTH_3"/>
    <property type="match status" value="1"/>
</dbReference>
<dbReference type="EMBL" id="PCHB01000007">
    <property type="protein sequence ID" value="PKU97413.1"/>
    <property type="molecule type" value="Genomic_DNA"/>
</dbReference>
<proteinExistence type="predicted"/>
<feature type="domain" description="HTH cro/C1-type" evidence="2">
    <location>
        <begin position="1"/>
        <end position="55"/>
    </location>
</feature>
<dbReference type="PANTHER" id="PTHR46558:SF4">
    <property type="entry name" value="DNA-BIDING PHAGE PROTEIN"/>
    <property type="match status" value="1"/>
</dbReference>
<dbReference type="InterPro" id="IPR001387">
    <property type="entry name" value="Cro/C1-type_HTH"/>
</dbReference>
<keyword evidence="1" id="KW-0238">DNA-binding</keyword>
<dbReference type="PROSITE" id="PS50943">
    <property type="entry name" value="HTH_CROC1"/>
    <property type="match status" value="1"/>
</dbReference>
<dbReference type="GO" id="GO:0003677">
    <property type="term" value="F:DNA binding"/>
    <property type="evidence" value="ECO:0007669"/>
    <property type="project" value="UniProtKB-KW"/>
</dbReference>
<dbReference type="CDD" id="cd00093">
    <property type="entry name" value="HTH_XRE"/>
    <property type="match status" value="1"/>
</dbReference>